<feature type="domain" description="PDZ" evidence="10">
    <location>
        <begin position="421"/>
        <end position="473"/>
    </location>
</feature>
<dbReference type="PROSITE" id="PS50023">
    <property type="entry name" value="LIM_DOMAIN_2"/>
    <property type="match status" value="3"/>
</dbReference>
<feature type="region of interest" description="Disordered" evidence="8">
    <location>
        <begin position="1374"/>
        <end position="1407"/>
    </location>
</feature>
<evidence type="ECO:0000259" key="10">
    <source>
        <dbReference type="PROSITE" id="PS50106"/>
    </source>
</evidence>
<dbReference type="InterPro" id="IPR006643">
    <property type="entry name" value="Zasp-like_motif"/>
</dbReference>
<feature type="region of interest" description="Disordered" evidence="8">
    <location>
        <begin position="762"/>
        <end position="815"/>
    </location>
</feature>
<feature type="region of interest" description="Disordered" evidence="8">
    <location>
        <begin position="1848"/>
        <end position="1873"/>
    </location>
</feature>
<feature type="region of interest" description="Disordered" evidence="8">
    <location>
        <begin position="611"/>
        <end position="658"/>
    </location>
</feature>
<dbReference type="InterPro" id="IPR050604">
    <property type="entry name" value="PDZ-LIM_domain"/>
</dbReference>
<feature type="compositionally biased region" description="Polar residues" evidence="8">
    <location>
        <begin position="789"/>
        <end position="815"/>
    </location>
</feature>
<dbReference type="PROSITE" id="PS00478">
    <property type="entry name" value="LIM_DOMAIN_1"/>
    <property type="match status" value="1"/>
</dbReference>
<comment type="subcellular location">
    <subcellularLocation>
        <location evidence="1">Cytoplasm</location>
    </subcellularLocation>
</comment>
<organism evidence="11 12">
    <name type="scientific">Molorchus minor</name>
    <dbReference type="NCBI Taxonomy" id="1323400"/>
    <lineage>
        <taxon>Eukaryota</taxon>
        <taxon>Metazoa</taxon>
        <taxon>Ecdysozoa</taxon>
        <taxon>Arthropoda</taxon>
        <taxon>Hexapoda</taxon>
        <taxon>Insecta</taxon>
        <taxon>Pterygota</taxon>
        <taxon>Neoptera</taxon>
        <taxon>Endopterygota</taxon>
        <taxon>Coleoptera</taxon>
        <taxon>Polyphaga</taxon>
        <taxon>Cucujiformia</taxon>
        <taxon>Chrysomeloidea</taxon>
        <taxon>Cerambycidae</taxon>
        <taxon>Lamiinae</taxon>
        <taxon>Monochamini</taxon>
        <taxon>Molorchus</taxon>
    </lineage>
</organism>
<dbReference type="InterPro" id="IPR001478">
    <property type="entry name" value="PDZ"/>
</dbReference>
<evidence type="ECO:0000256" key="7">
    <source>
        <dbReference type="SAM" id="Coils"/>
    </source>
</evidence>
<feature type="coiled-coil region" evidence="7">
    <location>
        <begin position="131"/>
        <end position="190"/>
    </location>
</feature>
<evidence type="ECO:0000313" key="11">
    <source>
        <dbReference type="EMBL" id="KAJ8981719.1"/>
    </source>
</evidence>
<dbReference type="PROSITE" id="PS50106">
    <property type="entry name" value="PDZ"/>
    <property type="match status" value="1"/>
</dbReference>
<dbReference type="CDD" id="cd08368">
    <property type="entry name" value="LIM"/>
    <property type="match status" value="1"/>
</dbReference>
<evidence type="ECO:0000256" key="4">
    <source>
        <dbReference type="ARBA" id="ARBA00022833"/>
    </source>
</evidence>
<dbReference type="SUPFAM" id="SSF50156">
    <property type="entry name" value="PDZ domain-like"/>
    <property type="match status" value="1"/>
</dbReference>
<keyword evidence="12" id="KW-1185">Reference proteome</keyword>
<dbReference type="CDD" id="cd09461">
    <property type="entry name" value="LIM3_Enigma_like_1"/>
    <property type="match status" value="1"/>
</dbReference>
<feature type="domain" description="LIM zinc-binding" evidence="9">
    <location>
        <begin position="660"/>
        <end position="731"/>
    </location>
</feature>
<evidence type="ECO:0000256" key="3">
    <source>
        <dbReference type="ARBA" id="ARBA00022723"/>
    </source>
</evidence>
<feature type="compositionally biased region" description="Polar residues" evidence="8">
    <location>
        <begin position="1944"/>
        <end position="1974"/>
    </location>
</feature>
<keyword evidence="4 6" id="KW-0862">Zinc</keyword>
<feature type="region of interest" description="Disordered" evidence="8">
    <location>
        <begin position="1557"/>
        <end position="1618"/>
    </location>
</feature>
<comment type="caution">
    <text evidence="11">The sequence shown here is derived from an EMBL/GenBank/DDBJ whole genome shotgun (WGS) entry which is preliminary data.</text>
</comment>
<dbReference type="Proteomes" id="UP001162164">
    <property type="component" value="Unassembled WGS sequence"/>
</dbReference>
<dbReference type="Gene3D" id="2.10.110.10">
    <property type="entry name" value="Cysteine Rich Protein"/>
    <property type="match status" value="4"/>
</dbReference>
<feature type="region of interest" description="Disordered" evidence="8">
    <location>
        <begin position="1449"/>
        <end position="1542"/>
    </location>
</feature>
<dbReference type="SMART" id="SM00228">
    <property type="entry name" value="PDZ"/>
    <property type="match status" value="1"/>
</dbReference>
<dbReference type="InterPro" id="IPR031847">
    <property type="entry name" value="PDLI1-4/Zasp-like_mid"/>
</dbReference>
<dbReference type="InterPro" id="IPR041489">
    <property type="entry name" value="PDZ_6"/>
</dbReference>
<dbReference type="Pfam" id="PF15936">
    <property type="entry name" value="DUF4749"/>
    <property type="match status" value="1"/>
</dbReference>
<name>A0ABQ9JUW5_9CUCU</name>
<gene>
    <name evidence="11" type="ORF">NQ317_003784</name>
</gene>
<keyword evidence="5 6" id="KW-0440">LIM domain</keyword>
<accession>A0ABQ9JUW5</accession>
<feature type="compositionally biased region" description="Low complexity" evidence="8">
    <location>
        <begin position="2057"/>
        <end position="2082"/>
    </location>
</feature>
<reference evidence="11" key="1">
    <citation type="journal article" date="2023" name="Insect Mol. Biol.">
        <title>Genome sequencing provides insights into the evolution of gene families encoding plant cell wall-degrading enzymes in longhorned beetles.</title>
        <authorList>
            <person name="Shin N.R."/>
            <person name="Okamura Y."/>
            <person name="Kirsch R."/>
            <person name="Pauchet Y."/>
        </authorList>
    </citation>
    <scope>NUCLEOTIDE SEQUENCE</scope>
    <source>
        <strain evidence="11">MMC_N1</strain>
    </source>
</reference>
<protein>
    <submittedName>
        <fullName evidence="11">Uncharacterized protein</fullName>
    </submittedName>
</protein>
<keyword evidence="2" id="KW-0963">Cytoplasm</keyword>
<keyword evidence="3 6" id="KW-0479">Metal-binding</keyword>
<feature type="region of interest" description="Disordered" evidence="8">
    <location>
        <begin position="1784"/>
        <end position="1808"/>
    </location>
</feature>
<feature type="compositionally biased region" description="Low complexity" evidence="8">
    <location>
        <begin position="1463"/>
        <end position="1485"/>
    </location>
</feature>
<dbReference type="InterPro" id="IPR036034">
    <property type="entry name" value="PDZ_sf"/>
</dbReference>
<feature type="region of interest" description="Disordered" evidence="8">
    <location>
        <begin position="994"/>
        <end position="1017"/>
    </location>
</feature>
<evidence type="ECO:0000259" key="9">
    <source>
        <dbReference type="PROSITE" id="PS50023"/>
    </source>
</evidence>
<dbReference type="CDD" id="cd09455">
    <property type="entry name" value="LIM1_Enigma_like_1"/>
    <property type="match status" value="1"/>
</dbReference>
<dbReference type="PANTHER" id="PTHR24214:SF38">
    <property type="entry name" value="PDZ AND LIM DOMAIN PROTEIN ZASP-RELATED"/>
    <property type="match status" value="1"/>
</dbReference>
<dbReference type="InterPro" id="IPR001781">
    <property type="entry name" value="Znf_LIM"/>
</dbReference>
<dbReference type="Pfam" id="PF00412">
    <property type="entry name" value="LIM"/>
    <property type="match status" value="4"/>
</dbReference>
<dbReference type="SMART" id="SM00132">
    <property type="entry name" value="LIM"/>
    <property type="match status" value="4"/>
</dbReference>
<feature type="region of interest" description="Disordered" evidence="8">
    <location>
        <begin position="2054"/>
        <end position="2087"/>
    </location>
</feature>
<keyword evidence="7" id="KW-0175">Coiled coil</keyword>
<sequence length="2351" mass="262995">MPRFILKTLIKLLNEYRKTKNLTPTDFVENELHEHRLDENEGQHFLHLLKHEKLLEETCKAFIKDYTLRRANELNVKYLVEDETHLLITKFACKIFDNEYVLDQLIYPLLEKTTLIKKPRNHQLKKDVKIKGNLTSTLREASRLIKEQETEIKRIEDIVKGGYSSERIEQLEIEEREEENRRQMEAIERKHLHGLLTYEEAILARKKVLEINKEKMLEFHQVRIDLLEKLEKWREEEQNKIKALVEKSQRIRQNAKESERKLQEDRQNQVRLQQFETKEMLRIAYEEKKEELAKKMDLIQEIRALQQIGSKMRANKEFDPTECPNFGLLCEMSIAELQERLTLTKIRMAEELEEKRRCILKGKEEQQKMVENVKNFISQTRRMSKPKPLPIRTKNLERSPELVELERRLQEKRSQRMKEAVNGGSPAERAGLIAGDSVIKINNTDVFNLRHKDAQDVVIRAGYSFDVTVQRQPFLPETAEDSRERFGGSTWKPSVVPTGSISTPSPVANNISPVTRTSLAANKSENIGAIGTGHNLAAKPFTPQVNGAVNGPKLVNKQYNSPLKLYSEESIAETLSAQTEVLSTGVLGVNFKKNEKNYDASNSAVLQALRESENDPTANDTEADSGVVTAPNSGLAGLRSVKAPETRPAPSTPQLPPGQNICAECERLIVTEQIKQYFDIFSGVFVRIKEKNLHVECFKCATCGTSLKNVGYYNINNKLYCDIHAKAAAIRSNSNPNVLPLSLSPGGKAPVSAISSALSSHSLPSPSPLSPKINNSVAPPYQPEESNENAEVSTPLTNLPNSNVSTEANNNISLSNNSTPLSYSKYLNKSPSIFSGAKPFSSVNAPLSPRAAPLSPAIQAPASPFNAPSYKAPSYSPASSAERSIPGIIWPPPHEETEIPTACPLFYPPPSLVEQRLLSKRVDRELELESIVSECEDIEEIAALTQFLPKRSICSEEVMSISERKSCTECIETITDTLETQKLVDDILKTRPWSPPPINLDIQTTDPTKTEPKTDLPTCTMSAPENICCQRRESGDLKRPTQFTPNTVECHLPKTIDNAVPQKWESPLTQAFRTSAPDLDTFAQIPAKHSHSALASALAIAPSRPFTPSLIDEGKPVPLPEYTEPYLPPERPVVPVEPKEPKPKPEKPKSKFVKALETAPERPFTPVGCVPPIKKKPKDPTDKYFEDLPKAQQNLTMLSALITAPDRPYSPLIVESVGIETSETTKESKREEKLKIDKSQLQKPMKPDVLPASFQINKTQPKPPCYYSPTVLYEKTQEHKTEEYTEETDTSQTKTIEKQTIHNPQMTQIIVEPESDNSNNIAPTFQAITCYYKSKRNNFSVEISTTPPILTPPPKSATPIVKTIESQPGYIEKEIITQEKRSRQQKTTKQEHLKEEERGEIKTMKQEEEVVQKKAQQPVILHKAEGLPSYQVQLSENVHADLLLMEKNGKSPKCSTTKENKRGSTTSTISTSKSRSATSKTRTTSNGTAALSATTDETTPSQPRATFKPVIEDRPPSSTFSPRPKSLTPSMINKPPPAIPYYQSNLVPQQMAPAKANILDPTSPSISRTPSPHPGRRSRSPSPFPRSAAGDGERAVSPAPGPPPNPLKSSKPLPTPRDSKIAQARENISTFIPEYKTKRDLFERAQGINQYKCSEEFQQSQAQQTRADMCQVQQTKVQQAQRHLELAQAQQKQTTQQSQTQVQELSEKSAQAPLMYISQVQAQTFPIEQQRTMLYESIVSEDKTTQKQEEKCESRKMNVIDAKDVEVYSEQTGEGRFLTSKSEECHQVHLDQSRQSQQHSVERSADGRTQIQRKTTVCEEYEQTHKEMNIQIEKNLTCVKKHPFHDVNVPPDEGPTSKTVHFTNPRPLSCSLTRAAGDSNQQLQQASTQRAATQQQYCATQQNSQECCSKKSCGFQQECSANKSCLKSSPQSCPVPQCPPTASKDVQSQSTVSQAPTKHKPNQNIIRPNVSQPNAGAGGGRQAGGISITPKRGRGILNTSSGEHANELCHANVCENMIELDELSLQIPNCPPPPPPVPVYSQINITIPYQCTSPQLDSIGSSPRSDYSSYSSSSSKNPQIQSTEAAKEKIMSEIKSLMPKLKKVSLSGTQSPRMNYIVNNVATAVTNDKKKVKSELLISVNDYSNDKLHEEGVTLPDNLTFANKPNEITQRQNGKIDTNVIPYNRGPFITALGKIWCPNHFICATPSCRRPLQDLGFVEEKGQLYCEYCFEQYLAPPCSKCSGKIKGDCLKAIGKNFHPECFNCVYCGKLFGSSPFFLEDGSPYCDADWNELFTTKCFACGFPVEAGDRWVEALSNNYHSQCFNCTMCKKNLEGQSFFAKGGRPFCKSHAR</sequence>
<evidence type="ECO:0000313" key="12">
    <source>
        <dbReference type="Proteomes" id="UP001162164"/>
    </source>
</evidence>
<feature type="compositionally biased region" description="Polar residues" evidence="8">
    <location>
        <begin position="1516"/>
        <end position="1531"/>
    </location>
</feature>
<feature type="coiled-coil region" evidence="7">
    <location>
        <begin position="1670"/>
        <end position="1697"/>
    </location>
</feature>
<evidence type="ECO:0000256" key="6">
    <source>
        <dbReference type="PROSITE-ProRule" id="PRU00125"/>
    </source>
</evidence>
<evidence type="ECO:0000256" key="2">
    <source>
        <dbReference type="ARBA" id="ARBA00022490"/>
    </source>
</evidence>
<feature type="domain" description="LIM zinc-binding" evidence="9">
    <location>
        <begin position="2236"/>
        <end position="2295"/>
    </location>
</feature>
<feature type="coiled-coil region" evidence="7">
    <location>
        <begin position="227"/>
        <end position="308"/>
    </location>
</feature>
<feature type="compositionally biased region" description="Polar residues" evidence="8">
    <location>
        <begin position="497"/>
        <end position="508"/>
    </location>
</feature>
<proteinExistence type="predicted"/>
<dbReference type="Pfam" id="PF17820">
    <property type="entry name" value="PDZ_6"/>
    <property type="match status" value="1"/>
</dbReference>
<evidence type="ECO:0000256" key="8">
    <source>
        <dbReference type="SAM" id="MobiDB-lite"/>
    </source>
</evidence>
<dbReference type="SUPFAM" id="SSF57716">
    <property type="entry name" value="Glucocorticoid receptor-like (DNA-binding domain)"/>
    <property type="match status" value="3"/>
</dbReference>
<dbReference type="PANTHER" id="PTHR24214">
    <property type="entry name" value="PDZ AND LIM DOMAIN PROTEIN ZASP"/>
    <property type="match status" value="1"/>
</dbReference>
<feature type="compositionally biased region" description="Basic and acidic residues" evidence="8">
    <location>
        <begin position="1137"/>
        <end position="1149"/>
    </location>
</feature>
<feature type="compositionally biased region" description="Polar residues" evidence="8">
    <location>
        <begin position="1486"/>
        <end position="1504"/>
    </location>
</feature>
<evidence type="ECO:0000256" key="5">
    <source>
        <dbReference type="ARBA" id="ARBA00023038"/>
    </source>
</evidence>
<feature type="region of interest" description="Disordered" evidence="8">
    <location>
        <begin position="1925"/>
        <end position="1991"/>
    </location>
</feature>
<feature type="region of interest" description="Disordered" evidence="8">
    <location>
        <begin position="479"/>
        <end position="508"/>
    </location>
</feature>
<dbReference type="EMBL" id="JAPWTJ010000169">
    <property type="protein sequence ID" value="KAJ8981719.1"/>
    <property type="molecule type" value="Genomic_DNA"/>
</dbReference>
<dbReference type="SMART" id="SM00735">
    <property type="entry name" value="ZM"/>
    <property type="match status" value="1"/>
</dbReference>
<feature type="compositionally biased region" description="Low complexity" evidence="8">
    <location>
        <begin position="1561"/>
        <end position="1570"/>
    </location>
</feature>
<feature type="domain" description="LIM zinc-binding" evidence="9">
    <location>
        <begin position="2296"/>
        <end position="2351"/>
    </location>
</feature>
<evidence type="ECO:0000256" key="1">
    <source>
        <dbReference type="ARBA" id="ARBA00004496"/>
    </source>
</evidence>
<dbReference type="Gene3D" id="2.30.42.10">
    <property type="match status" value="1"/>
</dbReference>
<feature type="region of interest" description="Disordered" evidence="8">
    <location>
        <begin position="1115"/>
        <end position="1149"/>
    </location>
</feature>